<dbReference type="AlphaFoldDB" id="A0A2P2MMF8"/>
<evidence type="ECO:0000313" key="1">
    <source>
        <dbReference type="EMBL" id="MBX31436.1"/>
    </source>
</evidence>
<proteinExistence type="predicted"/>
<accession>A0A2P2MMF8</accession>
<reference evidence="1" key="1">
    <citation type="submission" date="2018-02" db="EMBL/GenBank/DDBJ databases">
        <title>Rhizophora mucronata_Transcriptome.</title>
        <authorList>
            <person name="Meera S.P."/>
            <person name="Sreeshan A."/>
            <person name="Augustine A."/>
        </authorList>
    </citation>
    <scope>NUCLEOTIDE SEQUENCE</scope>
    <source>
        <tissue evidence="1">Leaf</tissue>
    </source>
</reference>
<sequence>MCDYFWQYCNLLDEIKSIKHTGEIQSVLLIKAIFVALETSMFCLLSWDELPMVFLYACGYGIFFFF</sequence>
<protein>
    <submittedName>
        <fullName evidence="1">Serine/threonine-protein phosphatase</fullName>
    </submittedName>
</protein>
<dbReference type="EMBL" id="GGEC01050952">
    <property type="protein sequence ID" value="MBX31436.1"/>
    <property type="molecule type" value="Transcribed_RNA"/>
</dbReference>
<organism evidence="1">
    <name type="scientific">Rhizophora mucronata</name>
    <name type="common">Asiatic mangrove</name>
    <dbReference type="NCBI Taxonomy" id="61149"/>
    <lineage>
        <taxon>Eukaryota</taxon>
        <taxon>Viridiplantae</taxon>
        <taxon>Streptophyta</taxon>
        <taxon>Embryophyta</taxon>
        <taxon>Tracheophyta</taxon>
        <taxon>Spermatophyta</taxon>
        <taxon>Magnoliopsida</taxon>
        <taxon>eudicotyledons</taxon>
        <taxon>Gunneridae</taxon>
        <taxon>Pentapetalae</taxon>
        <taxon>rosids</taxon>
        <taxon>fabids</taxon>
        <taxon>Malpighiales</taxon>
        <taxon>Rhizophoraceae</taxon>
        <taxon>Rhizophora</taxon>
    </lineage>
</organism>
<name>A0A2P2MMF8_RHIMU</name>